<keyword evidence="4" id="KW-1185">Reference proteome</keyword>
<dbReference type="InterPro" id="IPR017850">
    <property type="entry name" value="Alkaline_phosphatase_core_sf"/>
</dbReference>
<dbReference type="GO" id="GO:0009395">
    <property type="term" value="P:phospholipid catabolic process"/>
    <property type="evidence" value="ECO:0007669"/>
    <property type="project" value="TreeGrafter"/>
</dbReference>
<comment type="caution">
    <text evidence="3">The sequence shown here is derived from an EMBL/GenBank/DDBJ whole genome shotgun (WGS) entry which is preliminary data.</text>
</comment>
<dbReference type="GO" id="GO:0016788">
    <property type="term" value="F:hydrolase activity, acting on ester bonds"/>
    <property type="evidence" value="ECO:0007669"/>
    <property type="project" value="InterPro"/>
</dbReference>
<keyword evidence="2" id="KW-0732">Signal</keyword>
<keyword evidence="1" id="KW-0378">Hydrolase</keyword>
<dbReference type="EMBL" id="CAJVPJ010001666">
    <property type="protein sequence ID" value="CAG8599661.1"/>
    <property type="molecule type" value="Genomic_DNA"/>
</dbReference>
<name>A0A9N9CDK8_9GLOM</name>
<gene>
    <name evidence="3" type="ORF">POCULU_LOCUS7396</name>
</gene>
<dbReference type="InterPro" id="IPR007312">
    <property type="entry name" value="Phosphoesterase"/>
</dbReference>
<sequence length="284" mass="31484">MIKLSALAIIFLVLVSTATTAIVPGTYFDRFFFIIFENTNFDAATQNSYLKSLISRNNSVFLSSYSGIAHPSQPNYISTIYGSTAGITDDGVHDVDGNNLIDLLEAKGISWKAYMQDYPGNCFTGAKSGLYVRKHNPFISMTDISSNSARCANIVNADGIDTDLASQEGLPQFSYYVPNLQNDGHDTGLDFAMNWFQPWFEERLKNPNFANGTLFFITFDEDETLSNHIFSSLLGTPVTSGTHEDTTQYTHNSVLKTLIDNWNLGSLGRNDVNATAFTQFLQHP</sequence>
<dbReference type="Gene3D" id="3.40.720.10">
    <property type="entry name" value="Alkaline Phosphatase, subunit A"/>
    <property type="match status" value="1"/>
</dbReference>
<evidence type="ECO:0000313" key="4">
    <source>
        <dbReference type="Proteomes" id="UP000789572"/>
    </source>
</evidence>
<evidence type="ECO:0000313" key="3">
    <source>
        <dbReference type="EMBL" id="CAG8599661.1"/>
    </source>
</evidence>
<feature type="chain" id="PRO_5040122885" evidence="2">
    <location>
        <begin position="22"/>
        <end position="284"/>
    </location>
</feature>
<protein>
    <submittedName>
        <fullName evidence="3">3250_t:CDS:1</fullName>
    </submittedName>
</protein>
<dbReference type="OrthoDB" id="5135119at2759"/>
<dbReference type="PANTHER" id="PTHR31956:SF8">
    <property type="entry name" value="ACID PHOSPHATASE PHOA (AFU_ORTHOLOGUE AFUA_1G03570)"/>
    <property type="match status" value="1"/>
</dbReference>
<evidence type="ECO:0000256" key="2">
    <source>
        <dbReference type="SAM" id="SignalP"/>
    </source>
</evidence>
<dbReference type="Pfam" id="PF04185">
    <property type="entry name" value="Phosphoesterase"/>
    <property type="match status" value="1"/>
</dbReference>
<organism evidence="3 4">
    <name type="scientific">Paraglomus occultum</name>
    <dbReference type="NCBI Taxonomy" id="144539"/>
    <lineage>
        <taxon>Eukaryota</taxon>
        <taxon>Fungi</taxon>
        <taxon>Fungi incertae sedis</taxon>
        <taxon>Mucoromycota</taxon>
        <taxon>Glomeromycotina</taxon>
        <taxon>Glomeromycetes</taxon>
        <taxon>Paraglomerales</taxon>
        <taxon>Paraglomeraceae</taxon>
        <taxon>Paraglomus</taxon>
    </lineage>
</organism>
<feature type="signal peptide" evidence="2">
    <location>
        <begin position="1"/>
        <end position="21"/>
    </location>
</feature>
<dbReference type="PANTHER" id="PTHR31956">
    <property type="entry name" value="NON-SPECIFIC PHOSPHOLIPASE C4-RELATED"/>
    <property type="match status" value="1"/>
</dbReference>
<dbReference type="AlphaFoldDB" id="A0A9N9CDK8"/>
<evidence type="ECO:0000256" key="1">
    <source>
        <dbReference type="ARBA" id="ARBA00022801"/>
    </source>
</evidence>
<reference evidence="3" key="1">
    <citation type="submission" date="2021-06" db="EMBL/GenBank/DDBJ databases">
        <authorList>
            <person name="Kallberg Y."/>
            <person name="Tangrot J."/>
            <person name="Rosling A."/>
        </authorList>
    </citation>
    <scope>NUCLEOTIDE SEQUENCE</scope>
    <source>
        <strain evidence="3">IA702</strain>
    </source>
</reference>
<accession>A0A9N9CDK8</accession>
<dbReference type="Proteomes" id="UP000789572">
    <property type="component" value="Unassembled WGS sequence"/>
</dbReference>
<proteinExistence type="predicted"/>